<organism evidence="1 2">
    <name type="scientific">Hafnia alvei ATCC 51873</name>
    <dbReference type="NCBI Taxonomy" id="1002364"/>
    <lineage>
        <taxon>Bacteria</taxon>
        <taxon>Pseudomonadati</taxon>
        <taxon>Pseudomonadota</taxon>
        <taxon>Gammaproteobacteria</taxon>
        <taxon>Enterobacterales</taxon>
        <taxon>Hafniaceae</taxon>
        <taxon>Hafnia</taxon>
    </lineage>
</organism>
<name>G9Y4W5_HAFAL</name>
<dbReference type="PATRIC" id="fig|1002364.3.peg.1410"/>
<evidence type="ECO:0000313" key="1">
    <source>
        <dbReference type="EMBL" id="EHM44226.1"/>
    </source>
</evidence>
<reference evidence="1 2" key="1">
    <citation type="submission" date="2011-08" db="EMBL/GenBank/DDBJ databases">
        <authorList>
            <person name="Weinstock G."/>
            <person name="Sodergren E."/>
            <person name="Clifton S."/>
            <person name="Fulton L."/>
            <person name="Fulton B."/>
            <person name="Courtney L."/>
            <person name="Fronick C."/>
            <person name="Harrison M."/>
            <person name="Strong C."/>
            <person name="Farmer C."/>
            <person name="Delahaunty K."/>
            <person name="Markovic C."/>
            <person name="Hall O."/>
            <person name="Minx P."/>
            <person name="Tomlinson C."/>
            <person name="Mitreva M."/>
            <person name="Hou S."/>
            <person name="Chen J."/>
            <person name="Wollam A."/>
            <person name="Pepin K.H."/>
            <person name="Johnson M."/>
            <person name="Bhonagiri V."/>
            <person name="Zhang X."/>
            <person name="Suruliraj S."/>
            <person name="Warren W."/>
            <person name="Chinwalla A."/>
            <person name="Mardis E.R."/>
            <person name="Wilson R.K."/>
        </authorList>
    </citation>
    <scope>NUCLEOTIDE SEQUENCE [LARGE SCALE GENOMIC DNA]</scope>
    <source>
        <strain evidence="1 2">ATCC 51873</strain>
    </source>
</reference>
<proteinExistence type="predicted"/>
<dbReference type="Proteomes" id="UP000005959">
    <property type="component" value="Unassembled WGS sequence"/>
</dbReference>
<comment type="caution">
    <text evidence="1">The sequence shown here is derived from an EMBL/GenBank/DDBJ whole genome shotgun (WGS) entry which is preliminary data.</text>
</comment>
<sequence>MDDIIGLTDIDAIEFLKLHQPMPADYDITQELIDKYDDVRLYFVAYPDKNAIPLLMRSFGSGDGFGVYQLVEDVFYKCDFNDVIENIAIILEDTSTIKSVRYWVTQLAVTFSDKRLINGLNISLRSDDEDISFVAASALEFIE</sequence>
<protein>
    <submittedName>
        <fullName evidence="1">Uncharacterized protein</fullName>
    </submittedName>
</protein>
<dbReference type="AlphaFoldDB" id="G9Y4W5"/>
<accession>G9Y4W5</accession>
<dbReference type="EMBL" id="AGCI01000031">
    <property type="protein sequence ID" value="EHM44226.1"/>
    <property type="molecule type" value="Genomic_DNA"/>
</dbReference>
<dbReference type="RefSeq" id="WP_004091384.1">
    <property type="nucleotide sequence ID" value="NZ_JH417506.1"/>
</dbReference>
<gene>
    <name evidence="1" type="ORF">HMPREF0454_01537</name>
</gene>
<evidence type="ECO:0000313" key="2">
    <source>
        <dbReference type="Proteomes" id="UP000005959"/>
    </source>
</evidence>
<dbReference type="HOGENOM" id="CLU_1815070_0_0_6"/>